<dbReference type="PANTHER" id="PTHR40278">
    <property type="entry name" value="DNA UTILIZATION PROTEIN HOFN"/>
    <property type="match status" value="1"/>
</dbReference>
<sequence length="188" mass="21822">MNDFNFFEPFFEEKKKLNLKFTYVIISISFIVLLISAAYLYTVFKINSLDNNLARQKDVLASKELKEASQKLSIKQKRLNLLNNYYNVVEKVDKSVQKEDKIDTNFIKNISNEVPQKVTFQVMNISDTVNIQGSSQDRDSIGEFEFNLKKTDMFKEVHIANIIAKEEGAGYTFNIICSFKEENNNETK</sequence>
<keyword evidence="1" id="KW-0472">Membrane</keyword>
<keyword evidence="3" id="KW-1185">Reference proteome</keyword>
<organism evidence="2 3">
    <name type="scientific">Clostridium brassicae</name>
    <dbReference type="NCBI Taxonomy" id="2999072"/>
    <lineage>
        <taxon>Bacteria</taxon>
        <taxon>Bacillati</taxon>
        <taxon>Bacillota</taxon>
        <taxon>Clostridia</taxon>
        <taxon>Eubacteriales</taxon>
        <taxon>Clostridiaceae</taxon>
        <taxon>Clostridium</taxon>
    </lineage>
</organism>
<name>A0ABT4DE65_9CLOT</name>
<evidence type="ECO:0000313" key="3">
    <source>
        <dbReference type="Proteomes" id="UP001144612"/>
    </source>
</evidence>
<dbReference type="EMBL" id="JAPQFJ010000012">
    <property type="protein sequence ID" value="MCY6959299.1"/>
    <property type="molecule type" value="Genomic_DNA"/>
</dbReference>
<evidence type="ECO:0000256" key="1">
    <source>
        <dbReference type="SAM" id="Phobius"/>
    </source>
</evidence>
<feature type="transmembrane region" description="Helical" evidence="1">
    <location>
        <begin position="21"/>
        <end position="41"/>
    </location>
</feature>
<dbReference type="PANTHER" id="PTHR40278:SF1">
    <property type="entry name" value="DNA UTILIZATION PROTEIN HOFN"/>
    <property type="match status" value="1"/>
</dbReference>
<dbReference type="InterPro" id="IPR007813">
    <property type="entry name" value="PilN"/>
</dbReference>
<keyword evidence="1" id="KW-0812">Transmembrane</keyword>
<protein>
    <submittedName>
        <fullName evidence="2">PilN domain-containing protein</fullName>
    </submittedName>
</protein>
<evidence type="ECO:0000313" key="2">
    <source>
        <dbReference type="EMBL" id="MCY6959299.1"/>
    </source>
</evidence>
<dbReference type="InterPro" id="IPR052534">
    <property type="entry name" value="Extracell_DNA_Util/SecSys_Comp"/>
</dbReference>
<comment type="caution">
    <text evidence="2">The sequence shown here is derived from an EMBL/GenBank/DDBJ whole genome shotgun (WGS) entry which is preliminary data.</text>
</comment>
<gene>
    <name evidence="2" type="ORF">OW729_11845</name>
</gene>
<dbReference type="Pfam" id="PF05137">
    <property type="entry name" value="PilN"/>
    <property type="match status" value="1"/>
</dbReference>
<accession>A0ABT4DE65</accession>
<keyword evidence="1" id="KW-1133">Transmembrane helix</keyword>
<reference evidence="2" key="1">
    <citation type="submission" date="2022-12" db="EMBL/GenBank/DDBJ databases">
        <title>Clostridium sp. nov., isolated from industrial wastewater.</title>
        <authorList>
            <person name="Jiayan W."/>
        </authorList>
    </citation>
    <scope>NUCLEOTIDE SEQUENCE</scope>
    <source>
        <strain evidence="2">ZC22-4</strain>
    </source>
</reference>
<dbReference type="Proteomes" id="UP001144612">
    <property type="component" value="Unassembled WGS sequence"/>
</dbReference>
<proteinExistence type="predicted"/>
<dbReference type="RefSeq" id="WP_268061727.1">
    <property type="nucleotide sequence ID" value="NZ_JAPQFJ010000012.1"/>
</dbReference>